<keyword evidence="2" id="KW-0378">Hydrolase</keyword>
<name>A0A9X1QSC8_9CORY</name>
<accession>A0A9X1QSC8</accession>
<dbReference type="PANTHER" id="PTHR43798">
    <property type="entry name" value="MONOACYLGLYCEROL LIPASE"/>
    <property type="match status" value="1"/>
</dbReference>
<dbReference type="EMBL" id="JAKGSI010000005">
    <property type="protein sequence ID" value="MCF4007502.1"/>
    <property type="molecule type" value="Genomic_DNA"/>
</dbReference>
<dbReference type="RefSeq" id="WP_236119638.1">
    <property type="nucleotide sequence ID" value="NZ_JAKGSI010000005.1"/>
</dbReference>
<protein>
    <submittedName>
        <fullName evidence="2">Alpha/beta fold hydrolase</fullName>
    </submittedName>
</protein>
<dbReference type="Pfam" id="PF00561">
    <property type="entry name" value="Abhydrolase_1"/>
    <property type="match status" value="1"/>
</dbReference>
<evidence type="ECO:0000313" key="3">
    <source>
        <dbReference type="Proteomes" id="UP001139336"/>
    </source>
</evidence>
<reference evidence="2" key="1">
    <citation type="submission" date="2022-01" db="EMBL/GenBank/DDBJ databases">
        <title>Corynebacterium sp. nov isolated from isolated from the feces of the greater white-fronted geese (Anser albifrons) at Poyang Lake, PR China.</title>
        <authorList>
            <person name="Liu Q."/>
        </authorList>
    </citation>
    <scope>NUCLEOTIDE SEQUENCE</scope>
    <source>
        <strain evidence="2">JCM 32435</strain>
    </source>
</reference>
<feature type="domain" description="AB hydrolase-1" evidence="1">
    <location>
        <begin position="14"/>
        <end position="211"/>
    </location>
</feature>
<dbReference type="Proteomes" id="UP001139336">
    <property type="component" value="Unassembled WGS sequence"/>
</dbReference>
<dbReference type="InterPro" id="IPR000073">
    <property type="entry name" value="AB_hydrolase_1"/>
</dbReference>
<gene>
    <name evidence="2" type="ORF">L1O03_10035</name>
</gene>
<dbReference type="GO" id="GO:0016787">
    <property type="term" value="F:hydrolase activity"/>
    <property type="evidence" value="ECO:0007669"/>
    <property type="project" value="UniProtKB-KW"/>
</dbReference>
<keyword evidence="3" id="KW-1185">Reference proteome</keyword>
<dbReference type="AlphaFoldDB" id="A0A9X1QSC8"/>
<dbReference type="PRINTS" id="PR00111">
    <property type="entry name" value="ABHYDROLASE"/>
</dbReference>
<comment type="caution">
    <text evidence="2">The sequence shown here is derived from an EMBL/GenBank/DDBJ whole genome shotgun (WGS) entry which is preliminary data.</text>
</comment>
<evidence type="ECO:0000313" key="2">
    <source>
        <dbReference type="EMBL" id="MCF4007502.1"/>
    </source>
</evidence>
<proteinExistence type="predicted"/>
<dbReference type="InterPro" id="IPR029058">
    <property type="entry name" value="AB_hydrolase_fold"/>
</dbReference>
<dbReference type="InterPro" id="IPR050266">
    <property type="entry name" value="AB_hydrolase_sf"/>
</dbReference>
<dbReference type="SUPFAM" id="SSF53474">
    <property type="entry name" value="alpha/beta-Hydrolases"/>
    <property type="match status" value="1"/>
</dbReference>
<evidence type="ECO:0000259" key="1">
    <source>
        <dbReference type="Pfam" id="PF00561"/>
    </source>
</evidence>
<sequence>MSILHHVRYGSGQPIVFLGSIASTLEMWEPQLNGLSAGAEVIAIDHRGHGGSPVIPGPCTLADLAADVLETLDHLDIKRFSVVGLSLGGAVAQHLATHTDRVERAALLCTAPKFGQRSTWLEREELTRTQGIGPMVEAILGLWLSEAFTAQNPATVDRMRRMIASTPGEAYAACAAALAEFDRTDSPTLPVPTLTIAGAEDRSTPPATVAQLGGEHVVVPGAHVPTVESPEAITHALSHFLEVSL</sequence>
<organism evidence="2 3">
    <name type="scientific">Corynebacterium uropygiale</name>
    <dbReference type="NCBI Taxonomy" id="1775911"/>
    <lineage>
        <taxon>Bacteria</taxon>
        <taxon>Bacillati</taxon>
        <taxon>Actinomycetota</taxon>
        <taxon>Actinomycetes</taxon>
        <taxon>Mycobacteriales</taxon>
        <taxon>Corynebacteriaceae</taxon>
        <taxon>Corynebacterium</taxon>
    </lineage>
</organism>
<dbReference type="Gene3D" id="3.40.50.1820">
    <property type="entry name" value="alpha/beta hydrolase"/>
    <property type="match status" value="1"/>
</dbReference>